<protein>
    <submittedName>
        <fullName evidence="1">Uncharacterized protein</fullName>
    </submittedName>
</protein>
<evidence type="ECO:0000313" key="1">
    <source>
        <dbReference type="EMBL" id="KAI8031340.1"/>
    </source>
</evidence>
<dbReference type="Proteomes" id="UP001060215">
    <property type="component" value="Chromosome 1"/>
</dbReference>
<reference evidence="1 2" key="1">
    <citation type="journal article" date="2022" name="Plant J.">
        <title>Chromosome-level genome of Camellia lanceoleosa provides a valuable resource for understanding genome evolution and self-incompatibility.</title>
        <authorList>
            <person name="Gong W."/>
            <person name="Xiao S."/>
            <person name="Wang L."/>
            <person name="Liao Z."/>
            <person name="Chang Y."/>
            <person name="Mo W."/>
            <person name="Hu G."/>
            <person name="Li W."/>
            <person name="Zhao G."/>
            <person name="Zhu H."/>
            <person name="Hu X."/>
            <person name="Ji K."/>
            <person name="Xiang X."/>
            <person name="Song Q."/>
            <person name="Yuan D."/>
            <person name="Jin S."/>
            <person name="Zhang L."/>
        </authorList>
    </citation>
    <scope>NUCLEOTIDE SEQUENCE [LARGE SCALE GENOMIC DNA]</scope>
    <source>
        <strain evidence="1">SQ_2022a</strain>
    </source>
</reference>
<evidence type="ECO:0000313" key="2">
    <source>
        <dbReference type="Proteomes" id="UP001060215"/>
    </source>
</evidence>
<gene>
    <name evidence="1" type="ORF">LOK49_LG01G02480</name>
</gene>
<proteinExistence type="predicted"/>
<organism evidence="1 2">
    <name type="scientific">Camellia lanceoleosa</name>
    <dbReference type="NCBI Taxonomy" id="1840588"/>
    <lineage>
        <taxon>Eukaryota</taxon>
        <taxon>Viridiplantae</taxon>
        <taxon>Streptophyta</taxon>
        <taxon>Embryophyta</taxon>
        <taxon>Tracheophyta</taxon>
        <taxon>Spermatophyta</taxon>
        <taxon>Magnoliopsida</taxon>
        <taxon>eudicotyledons</taxon>
        <taxon>Gunneridae</taxon>
        <taxon>Pentapetalae</taxon>
        <taxon>asterids</taxon>
        <taxon>Ericales</taxon>
        <taxon>Theaceae</taxon>
        <taxon>Camellia</taxon>
    </lineage>
</organism>
<sequence>MLDLQQGLTRNHFNFLFQPDRSIDQMALVLGHEKETGFQFWGEQRTDDYNCYGDEVDFHAQTQYNGDDGACVWTSKTPLLPRNHQYSYLTSPKLSSSSSRLQAIIDGRRELTEKIQDMPESWYELSLKDIVDEQHDLQADQKDIIVIDDEKSPNFKPENKMKQQKKKCRRGQMTRSESMDSRVLRLKIIFPISLGLKRKSKAGNRSKVSLRPSLDHPASVSEKTRLDKKWWRMRFLSMGESKSTGTGSTSSSSSSSSSSKSKSRDDDINFIPGCWPFHMKYRSTRQRECLPE</sequence>
<accession>A0ACC0J0P7</accession>
<dbReference type="EMBL" id="CM045758">
    <property type="protein sequence ID" value="KAI8031340.1"/>
    <property type="molecule type" value="Genomic_DNA"/>
</dbReference>
<name>A0ACC0J0P7_9ERIC</name>
<comment type="caution">
    <text evidence="1">The sequence shown here is derived from an EMBL/GenBank/DDBJ whole genome shotgun (WGS) entry which is preliminary data.</text>
</comment>
<keyword evidence="2" id="KW-1185">Reference proteome</keyword>